<protein>
    <submittedName>
        <fullName evidence="2">Phosphatase</fullName>
    </submittedName>
</protein>
<evidence type="ECO:0000313" key="2">
    <source>
        <dbReference type="EMBL" id="GHA19268.1"/>
    </source>
</evidence>
<dbReference type="GO" id="GO:0016787">
    <property type="term" value="F:hydrolase activity"/>
    <property type="evidence" value="ECO:0007669"/>
    <property type="project" value="InterPro"/>
</dbReference>
<dbReference type="PANTHER" id="PTHR37844">
    <property type="entry name" value="SER/THR PROTEIN PHOSPHATASE SUPERFAMILY (AFU_ORTHOLOGUE AFUA_1G14840)"/>
    <property type="match status" value="1"/>
</dbReference>
<feature type="domain" description="Calcineurin-like phosphoesterase" evidence="1">
    <location>
        <begin position="1"/>
        <end position="210"/>
    </location>
</feature>
<dbReference type="Proteomes" id="UP000646579">
    <property type="component" value="Unassembled WGS sequence"/>
</dbReference>
<dbReference type="Pfam" id="PF00149">
    <property type="entry name" value="Metallophos"/>
    <property type="match status" value="1"/>
</dbReference>
<dbReference type="PANTHER" id="PTHR37844:SF2">
    <property type="entry name" value="SER_THR PROTEIN PHOSPHATASE SUPERFAMILY (AFU_ORTHOLOGUE AFUA_1G14840)"/>
    <property type="match status" value="1"/>
</dbReference>
<dbReference type="AlphaFoldDB" id="A0A918S150"/>
<keyword evidence="3" id="KW-1185">Reference proteome</keyword>
<dbReference type="RefSeq" id="WP_189424497.1">
    <property type="nucleotide sequence ID" value="NZ_BMZE01000001.1"/>
</dbReference>
<dbReference type="EMBL" id="BMZE01000001">
    <property type="protein sequence ID" value="GHA19268.1"/>
    <property type="molecule type" value="Genomic_DNA"/>
</dbReference>
<evidence type="ECO:0000259" key="1">
    <source>
        <dbReference type="Pfam" id="PF00149"/>
    </source>
</evidence>
<reference evidence="2" key="1">
    <citation type="journal article" date="2014" name="Int. J. Syst. Evol. Microbiol.">
        <title>Complete genome sequence of Corynebacterium casei LMG S-19264T (=DSM 44701T), isolated from a smear-ripened cheese.</title>
        <authorList>
            <consortium name="US DOE Joint Genome Institute (JGI-PGF)"/>
            <person name="Walter F."/>
            <person name="Albersmeier A."/>
            <person name="Kalinowski J."/>
            <person name="Ruckert C."/>
        </authorList>
    </citation>
    <scope>NUCLEOTIDE SEQUENCE</scope>
    <source>
        <strain evidence="2">KCTC 32437</strain>
    </source>
</reference>
<dbReference type="Gene3D" id="3.60.21.10">
    <property type="match status" value="2"/>
</dbReference>
<dbReference type="SUPFAM" id="SSF56300">
    <property type="entry name" value="Metallo-dependent phosphatases"/>
    <property type="match status" value="1"/>
</dbReference>
<dbReference type="InterPro" id="IPR004843">
    <property type="entry name" value="Calcineurin-like_PHP"/>
</dbReference>
<accession>A0A918S150</accession>
<sequence>MKMWIVSDLHTESCPWQPTKIPPHDVMIVAGDVSNDAFETVRELHALRQTGKKVVFVPGNHDIFGSRLNLFTPSLAGPVFILPAGEQVIIDGVRFVGATLWTDFAIADDVYASEAWAARHMPEYAHVLSKDGVRLWPAHTRLAHAQHRAAIEGVLAVPHPGPTVVVTHHAPSRRSIAGPVDIPDAAFASDCEYLMRRYRPALWVHGHVHQKAHYWFGDTQVVCNPRGYVGPEWAEETRFEEDLVVEV</sequence>
<name>A0A918S150_9HYPH</name>
<reference evidence="2" key="2">
    <citation type="submission" date="2020-09" db="EMBL/GenBank/DDBJ databases">
        <authorList>
            <person name="Sun Q."/>
            <person name="Kim S."/>
        </authorList>
    </citation>
    <scope>NUCLEOTIDE SEQUENCE</scope>
    <source>
        <strain evidence="2">KCTC 32437</strain>
    </source>
</reference>
<evidence type="ECO:0000313" key="3">
    <source>
        <dbReference type="Proteomes" id="UP000646579"/>
    </source>
</evidence>
<dbReference type="InterPro" id="IPR029052">
    <property type="entry name" value="Metallo-depent_PP-like"/>
</dbReference>
<proteinExistence type="predicted"/>
<gene>
    <name evidence="2" type="ORF">GCM10007989_13460</name>
</gene>
<comment type="caution">
    <text evidence="2">The sequence shown here is derived from an EMBL/GenBank/DDBJ whole genome shotgun (WGS) entry which is preliminary data.</text>
</comment>
<organism evidence="2 3">
    <name type="scientific">Devosia pacifica</name>
    <dbReference type="NCBI Taxonomy" id="1335967"/>
    <lineage>
        <taxon>Bacteria</taxon>
        <taxon>Pseudomonadati</taxon>
        <taxon>Pseudomonadota</taxon>
        <taxon>Alphaproteobacteria</taxon>
        <taxon>Hyphomicrobiales</taxon>
        <taxon>Devosiaceae</taxon>
        <taxon>Devosia</taxon>
    </lineage>
</organism>